<keyword evidence="2 4" id="KW-0689">Ribosomal protein</keyword>
<dbReference type="PANTHER" id="PTHR21349:SF0">
    <property type="entry name" value="LARGE RIBOSOMAL SUBUNIT PROTEIN BL21M"/>
    <property type="match status" value="1"/>
</dbReference>
<evidence type="ECO:0000256" key="4">
    <source>
        <dbReference type="HAMAP-Rule" id="MF_01363"/>
    </source>
</evidence>
<gene>
    <name evidence="4 7" type="primary">rplU</name>
    <name evidence="7" type="ORF">M4Z11_06410</name>
</gene>
<comment type="function">
    <text evidence="4 5">This protein binds to 23S rRNA in the presence of protein L20.</text>
</comment>
<evidence type="ECO:0000256" key="1">
    <source>
        <dbReference type="ARBA" id="ARBA00008563"/>
    </source>
</evidence>
<dbReference type="InterPro" id="IPR028909">
    <property type="entry name" value="bL21-like"/>
</dbReference>
<evidence type="ECO:0000256" key="3">
    <source>
        <dbReference type="ARBA" id="ARBA00023274"/>
    </source>
</evidence>
<dbReference type="Pfam" id="PF00829">
    <property type="entry name" value="Ribosomal_L21p"/>
    <property type="match status" value="1"/>
</dbReference>
<proteinExistence type="inferred from homology"/>
<dbReference type="PANTHER" id="PTHR21349">
    <property type="entry name" value="50S RIBOSOMAL PROTEIN L21"/>
    <property type="match status" value="1"/>
</dbReference>
<dbReference type="SUPFAM" id="SSF141091">
    <property type="entry name" value="L21p-like"/>
    <property type="match status" value="1"/>
</dbReference>
<comment type="similarity">
    <text evidence="1 4 5">Belongs to the bacterial ribosomal protein bL21 family.</text>
</comment>
<dbReference type="RefSeq" id="WP_249677687.1">
    <property type="nucleotide sequence ID" value="NZ_JAMCOF010000011.1"/>
</dbReference>
<evidence type="ECO:0000313" key="8">
    <source>
        <dbReference type="Proteomes" id="UP001523003"/>
    </source>
</evidence>
<protein>
    <recommendedName>
        <fullName evidence="4">Large ribosomal subunit protein bL21</fullName>
    </recommendedName>
</protein>
<name>A0ABT0PCA2_9HYPH</name>
<accession>A0ABT0PCA2</accession>
<evidence type="ECO:0000313" key="7">
    <source>
        <dbReference type="EMBL" id="MCL6230219.1"/>
    </source>
</evidence>
<dbReference type="Proteomes" id="UP001523003">
    <property type="component" value="Unassembled WGS sequence"/>
</dbReference>
<feature type="region of interest" description="Disordered" evidence="6">
    <location>
        <begin position="111"/>
        <end position="163"/>
    </location>
</feature>
<keyword evidence="3 4" id="KW-0687">Ribonucleoprotein</keyword>
<dbReference type="GO" id="GO:0005840">
    <property type="term" value="C:ribosome"/>
    <property type="evidence" value="ECO:0007669"/>
    <property type="project" value="UniProtKB-KW"/>
</dbReference>
<dbReference type="InterPro" id="IPR036164">
    <property type="entry name" value="bL21-like_sf"/>
</dbReference>
<keyword evidence="8" id="KW-1185">Reference proteome</keyword>
<evidence type="ECO:0000256" key="2">
    <source>
        <dbReference type="ARBA" id="ARBA00022980"/>
    </source>
</evidence>
<keyword evidence="4 5" id="KW-0699">rRNA-binding</keyword>
<reference evidence="7 8" key="1">
    <citation type="submission" date="2022-05" db="EMBL/GenBank/DDBJ databases">
        <title>Description of the Bartonella bilalgolemii sp. nov. Isolated from Apodemus uralensis (Pallas 1811).</title>
        <authorList>
            <person name="Zgheib R."/>
            <person name="Celebi B."/>
        </authorList>
    </citation>
    <scope>NUCLEOTIDE SEQUENCE [LARGE SCALE GENOMIC DNA]</scope>
    <source>
        <strain evidence="7 8">G70</strain>
    </source>
</reference>
<dbReference type="InterPro" id="IPR001787">
    <property type="entry name" value="Ribosomal_bL21"/>
</dbReference>
<evidence type="ECO:0000256" key="6">
    <source>
        <dbReference type="SAM" id="MobiDB-lite"/>
    </source>
</evidence>
<dbReference type="HAMAP" id="MF_01363">
    <property type="entry name" value="Ribosomal_bL21"/>
    <property type="match status" value="1"/>
</dbReference>
<organism evidence="7 8">
    <name type="scientific">Bartonella bilalgolemii</name>
    <dbReference type="NCBI Taxonomy" id="2942911"/>
    <lineage>
        <taxon>Bacteria</taxon>
        <taxon>Pseudomonadati</taxon>
        <taxon>Pseudomonadota</taxon>
        <taxon>Alphaproteobacteria</taxon>
        <taxon>Hyphomicrobiales</taxon>
        <taxon>Bartonellaceae</taxon>
        <taxon>Bartonella</taxon>
    </lineage>
</organism>
<keyword evidence="4 5" id="KW-0694">RNA-binding</keyword>
<dbReference type="EMBL" id="JAMCOF010000011">
    <property type="protein sequence ID" value="MCL6230219.1"/>
    <property type="molecule type" value="Genomic_DNA"/>
</dbReference>
<sequence length="163" mass="18045">MFAVIKTGGKQYRVTENQVIKVEKIIGDVGSIIELNNILMLHEENNVTVGTPLVAGAVVTAEIVEQGRARKVISFKKRRRQNSKRTRGHRQELTTLRILEVSDDASKIQKATKKLTEKSVNNKVKASKETKVSASLSKTAKKTTEKKATSKKVVSETSKGEKN</sequence>
<evidence type="ECO:0000256" key="5">
    <source>
        <dbReference type="RuleBase" id="RU000562"/>
    </source>
</evidence>
<dbReference type="NCBIfam" id="TIGR00061">
    <property type="entry name" value="L21"/>
    <property type="match status" value="1"/>
</dbReference>
<comment type="caution">
    <text evidence="7">The sequence shown here is derived from an EMBL/GenBank/DDBJ whole genome shotgun (WGS) entry which is preliminary data.</text>
</comment>
<comment type="subunit">
    <text evidence="4">Part of the 50S ribosomal subunit. Contacts protein L20.</text>
</comment>